<dbReference type="SUPFAM" id="SSF47113">
    <property type="entry name" value="Histone-fold"/>
    <property type="match status" value="1"/>
</dbReference>
<dbReference type="Gene3D" id="1.25.40.770">
    <property type="entry name" value="TAF6, C-terminal HEAT repeat domain"/>
    <property type="match status" value="1"/>
</dbReference>
<gene>
    <name evidence="7" type="ORF">H312_03294</name>
</gene>
<dbReference type="PANTHER" id="PTHR10221:SF9">
    <property type="entry name" value="TRANSCRIPTION INITIATION FACTOR TFIID SUBUNIT 6"/>
    <property type="match status" value="1"/>
</dbReference>
<dbReference type="Pfam" id="PF02969">
    <property type="entry name" value="TAF"/>
    <property type="match status" value="1"/>
</dbReference>
<dbReference type="GO" id="GO:0046982">
    <property type="term" value="F:protein heterodimerization activity"/>
    <property type="evidence" value="ECO:0007669"/>
    <property type="project" value="InterPro"/>
</dbReference>
<evidence type="ECO:0000313" key="8">
    <source>
        <dbReference type="Proteomes" id="UP000030655"/>
    </source>
</evidence>
<proteinExistence type="inferred from homology"/>
<evidence type="ECO:0000256" key="5">
    <source>
        <dbReference type="ARBA" id="ARBA00023242"/>
    </source>
</evidence>
<protein>
    <recommendedName>
        <fullName evidence="6">TATA box binding protein associated factor (TAF) histone-like fold domain-containing protein</fullName>
    </recommendedName>
</protein>
<dbReference type="OrthoDB" id="361039at2759"/>
<dbReference type="PANTHER" id="PTHR10221">
    <property type="entry name" value="TRANSCRIPTION INITIATION FACTOR TFIID SUBUNIT 6"/>
    <property type="match status" value="1"/>
</dbReference>
<evidence type="ECO:0000256" key="4">
    <source>
        <dbReference type="ARBA" id="ARBA00023163"/>
    </source>
</evidence>
<evidence type="ECO:0000256" key="1">
    <source>
        <dbReference type="ARBA" id="ARBA00004123"/>
    </source>
</evidence>
<dbReference type="InterPro" id="IPR004823">
    <property type="entry name" value="TAF_TATA-bd_Histone-like_dom"/>
</dbReference>
<evidence type="ECO:0000256" key="3">
    <source>
        <dbReference type="ARBA" id="ARBA00023015"/>
    </source>
</evidence>
<dbReference type="InterPro" id="IPR037796">
    <property type="entry name" value="TAF6"/>
</dbReference>
<dbReference type="InterPro" id="IPR011442">
    <property type="entry name" value="TAF6_C"/>
</dbReference>
<reference evidence="7 8" key="2">
    <citation type="submission" date="2014-03" db="EMBL/GenBank/DDBJ databases">
        <title>The Genome Sequence of Anncaliia algerae insect isolate PRA339.</title>
        <authorList>
            <consortium name="The Broad Institute Genome Sequencing Platform"/>
            <consortium name="The Broad Institute Genome Sequencing Center for Infectious Disease"/>
            <person name="Cuomo C."/>
            <person name="Becnel J."/>
            <person name="Sanscrainte N."/>
            <person name="Walker B."/>
            <person name="Young S.K."/>
            <person name="Zeng Q."/>
            <person name="Gargeya S."/>
            <person name="Fitzgerald M."/>
            <person name="Haas B."/>
            <person name="Abouelleil A."/>
            <person name="Alvarado L."/>
            <person name="Arachchi H.M."/>
            <person name="Berlin A.M."/>
            <person name="Chapman S.B."/>
            <person name="Dewar J."/>
            <person name="Goldberg J."/>
            <person name="Griggs A."/>
            <person name="Gujja S."/>
            <person name="Hansen M."/>
            <person name="Howarth C."/>
            <person name="Imamovic A."/>
            <person name="Larimer J."/>
            <person name="McCowan C."/>
            <person name="Murphy C."/>
            <person name="Neiman D."/>
            <person name="Pearson M."/>
            <person name="Priest M."/>
            <person name="Roberts A."/>
            <person name="Saif S."/>
            <person name="Shea T."/>
            <person name="Sisk P."/>
            <person name="Sykes S."/>
            <person name="Wortman J."/>
            <person name="Nusbaum C."/>
            <person name="Birren B."/>
        </authorList>
    </citation>
    <scope>NUCLEOTIDE SEQUENCE [LARGE SCALE GENOMIC DNA]</scope>
    <source>
        <strain evidence="7 8">PRA339</strain>
    </source>
</reference>
<dbReference type="GO" id="GO:0003713">
    <property type="term" value="F:transcription coactivator activity"/>
    <property type="evidence" value="ECO:0007669"/>
    <property type="project" value="TreeGrafter"/>
</dbReference>
<dbReference type="InterPro" id="IPR046344">
    <property type="entry name" value="TAF6_C_sf"/>
</dbReference>
<dbReference type="GO" id="GO:0000124">
    <property type="term" value="C:SAGA complex"/>
    <property type="evidence" value="ECO:0007669"/>
    <property type="project" value="EnsemblFungi"/>
</dbReference>
<dbReference type="VEuPathDB" id="MicrosporidiaDB:H312_03294"/>
<accession>A0A059EWL6</accession>
<reference evidence="8" key="1">
    <citation type="submission" date="2013-02" db="EMBL/GenBank/DDBJ databases">
        <authorList>
            <consortium name="The Broad Institute Genome Sequencing Platform"/>
            <person name="Cuomo C."/>
            <person name="Becnel J."/>
            <person name="Sanscrainte N."/>
            <person name="Walker B."/>
            <person name="Young S.K."/>
            <person name="Zeng Q."/>
            <person name="Gargeya S."/>
            <person name="Fitzgerald M."/>
            <person name="Haas B."/>
            <person name="Abouelleil A."/>
            <person name="Alvarado L."/>
            <person name="Arachchi H.M."/>
            <person name="Berlin A.M."/>
            <person name="Chapman S.B."/>
            <person name="Dewar J."/>
            <person name="Goldberg J."/>
            <person name="Griggs A."/>
            <person name="Gujja S."/>
            <person name="Hansen M."/>
            <person name="Howarth C."/>
            <person name="Imamovic A."/>
            <person name="Larimer J."/>
            <person name="McCowan C."/>
            <person name="Murphy C."/>
            <person name="Neiman D."/>
            <person name="Pearson M."/>
            <person name="Priest M."/>
            <person name="Roberts A."/>
            <person name="Saif S."/>
            <person name="Shea T."/>
            <person name="Sisk P."/>
            <person name="Sykes S."/>
            <person name="Wortman J."/>
            <person name="Nusbaum C."/>
            <person name="Birren B."/>
        </authorList>
    </citation>
    <scope>NUCLEOTIDE SEQUENCE [LARGE SCALE GENOMIC DNA]</scope>
    <source>
        <strain evidence="8">PRA339</strain>
    </source>
</reference>
<dbReference type="Gene3D" id="1.10.20.10">
    <property type="entry name" value="Histone, subunit A"/>
    <property type="match status" value="1"/>
</dbReference>
<dbReference type="SUPFAM" id="SSF48371">
    <property type="entry name" value="ARM repeat"/>
    <property type="match status" value="1"/>
</dbReference>
<dbReference type="InterPro" id="IPR009072">
    <property type="entry name" value="Histone-fold"/>
</dbReference>
<dbReference type="InterPro" id="IPR016024">
    <property type="entry name" value="ARM-type_fold"/>
</dbReference>
<sequence>MLFTKETMQSYAQSKGITEIEDDALKLLSQDLEYRLKELCQEAIKVMTASKRNKLSIDDINYALMSRNIDPLFGYDPQETLIFKNIPPNTFFVPDKEIDLEEFLNQPLPKIPLNPVIQQHWLAIEGIQPQIAQNPLMTEKVESKKDTLLTLAEEVELKYQNKHILSKELQLYFDKIISLIKNDQESIAIECLLNESGMQQLVPYFVQHFNELVLKNLKDSHFLKVLISLYFSLLRNKFMFIDPYLHQIIPSLLTCVVGKSIEDEEVRKFAAEIIKYVYDTFSRKYKTLAPRIVDTLSNVWLDKTKSEDSQYGALFCLSILSSNVVNTNIKDKVNIYKSDNPTKHKVLDLIDKLEKEFN</sequence>
<organism evidence="7 8">
    <name type="scientific">Anncaliia algerae PRA339</name>
    <dbReference type="NCBI Taxonomy" id="1288291"/>
    <lineage>
        <taxon>Eukaryota</taxon>
        <taxon>Fungi</taxon>
        <taxon>Fungi incertae sedis</taxon>
        <taxon>Microsporidia</taxon>
        <taxon>Tubulinosematoidea</taxon>
        <taxon>Tubulinosematidae</taxon>
        <taxon>Anncaliia</taxon>
    </lineage>
</organism>
<name>A0A059EWL6_9MICR</name>
<dbReference type="GO" id="GO:0016251">
    <property type="term" value="F:RNA polymerase II general transcription initiation factor activity"/>
    <property type="evidence" value="ECO:0007669"/>
    <property type="project" value="InterPro"/>
</dbReference>
<dbReference type="Proteomes" id="UP000030655">
    <property type="component" value="Unassembled WGS sequence"/>
</dbReference>
<evidence type="ECO:0000313" key="7">
    <source>
        <dbReference type="EMBL" id="KCZ79315.1"/>
    </source>
</evidence>
<dbReference type="Pfam" id="PF07571">
    <property type="entry name" value="TAF6_C"/>
    <property type="match status" value="1"/>
</dbReference>
<dbReference type="GO" id="GO:0005669">
    <property type="term" value="C:transcription factor TFIID complex"/>
    <property type="evidence" value="ECO:0007669"/>
    <property type="project" value="EnsemblFungi"/>
</dbReference>
<comment type="subcellular location">
    <subcellularLocation>
        <location evidence="1">Nucleus</location>
    </subcellularLocation>
</comment>
<dbReference type="CDD" id="cd08050">
    <property type="entry name" value="TAF6C"/>
    <property type="match status" value="1"/>
</dbReference>
<keyword evidence="4" id="KW-0804">Transcription</keyword>
<dbReference type="STRING" id="1288291.A0A059EWL6"/>
<dbReference type="AlphaFoldDB" id="A0A059EWL6"/>
<dbReference type="GO" id="GO:0046695">
    <property type="term" value="C:SLIK (SAGA-like) complex"/>
    <property type="evidence" value="ECO:0007669"/>
    <property type="project" value="InterPro"/>
</dbReference>
<feature type="domain" description="TATA box binding protein associated factor (TAF) histone-like fold" evidence="6">
    <location>
        <begin position="1"/>
        <end position="65"/>
    </location>
</feature>
<keyword evidence="3" id="KW-0805">Transcription regulation</keyword>
<comment type="similarity">
    <text evidence="2">Belongs to the TAF6 family.</text>
</comment>
<dbReference type="SMART" id="SM00803">
    <property type="entry name" value="TAF"/>
    <property type="match status" value="1"/>
</dbReference>
<dbReference type="HOGENOM" id="CLU_021711_3_1_1"/>
<keyword evidence="5" id="KW-0539">Nucleus</keyword>
<dbReference type="GO" id="GO:0051123">
    <property type="term" value="P:RNA polymerase II preinitiation complex assembly"/>
    <property type="evidence" value="ECO:0007669"/>
    <property type="project" value="TreeGrafter"/>
</dbReference>
<evidence type="ECO:0000259" key="6">
    <source>
        <dbReference type="SMART" id="SM00803"/>
    </source>
</evidence>
<dbReference type="EMBL" id="KK365299">
    <property type="protein sequence ID" value="KCZ79315.1"/>
    <property type="molecule type" value="Genomic_DNA"/>
</dbReference>
<evidence type="ECO:0000256" key="2">
    <source>
        <dbReference type="ARBA" id="ARBA00007688"/>
    </source>
</evidence>
<dbReference type="CDD" id="cd22931">
    <property type="entry name" value="HFD_TAF6"/>
    <property type="match status" value="1"/>
</dbReference>
<keyword evidence="8" id="KW-1185">Reference proteome</keyword>